<feature type="transmembrane region" description="Helical" evidence="5">
    <location>
        <begin position="33"/>
        <end position="59"/>
    </location>
</feature>
<protein>
    <recommendedName>
        <fullName evidence="8">Inorganic phosphate cotransporter</fullName>
    </recommendedName>
</protein>
<dbReference type="InterPro" id="IPR027378">
    <property type="entry name" value="Nucleotide_channel_N"/>
</dbReference>
<evidence type="ECO:0000256" key="5">
    <source>
        <dbReference type="SAM" id="Phobius"/>
    </source>
</evidence>
<evidence type="ECO:0000256" key="1">
    <source>
        <dbReference type="ARBA" id="ARBA00004141"/>
    </source>
</evidence>
<feature type="transmembrane region" description="Helical" evidence="5">
    <location>
        <begin position="108"/>
        <end position="129"/>
    </location>
</feature>
<evidence type="ECO:0008006" key="8">
    <source>
        <dbReference type="Google" id="ProtNLM"/>
    </source>
</evidence>
<evidence type="ECO:0000313" key="6">
    <source>
        <dbReference type="EMBL" id="KAJ8929846.1"/>
    </source>
</evidence>
<evidence type="ECO:0000256" key="3">
    <source>
        <dbReference type="ARBA" id="ARBA00022989"/>
    </source>
</evidence>
<name>A0AAV8WW26_9CUCU</name>
<comment type="caution">
    <text evidence="6">The sequence shown here is derived from an EMBL/GenBank/DDBJ whole genome shotgun (WGS) entry which is preliminary data.</text>
</comment>
<organism evidence="6 7">
    <name type="scientific">Rhamnusium bicolor</name>
    <dbReference type="NCBI Taxonomy" id="1586634"/>
    <lineage>
        <taxon>Eukaryota</taxon>
        <taxon>Metazoa</taxon>
        <taxon>Ecdysozoa</taxon>
        <taxon>Arthropoda</taxon>
        <taxon>Hexapoda</taxon>
        <taxon>Insecta</taxon>
        <taxon>Pterygota</taxon>
        <taxon>Neoptera</taxon>
        <taxon>Endopterygota</taxon>
        <taxon>Coleoptera</taxon>
        <taxon>Polyphaga</taxon>
        <taxon>Cucujiformia</taxon>
        <taxon>Chrysomeloidea</taxon>
        <taxon>Cerambycidae</taxon>
        <taxon>Lepturinae</taxon>
        <taxon>Rhagiini</taxon>
        <taxon>Rhamnusium</taxon>
    </lineage>
</organism>
<keyword evidence="7" id="KW-1185">Reference proteome</keyword>
<dbReference type="PANTHER" id="PTHR11662:SF280">
    <property type="entry name" value="FI21844P1-RELATED"/>
    <property type="match status" value="1"/>
</dbReference>
<proteinExistence type="predicted"/>
<dbReference type="InterPro" id="IPR011701">
    <property type="entry name" value="MFS"/>
</dbReference>
<keyword evidence="4 5" id="KW-0472">Membrane</keyword>
<feature type="transmembrane region" description="Helical" evidence="5">
    <location>
        <begin position="257"/>
        <end position="279"/>
    </location>
</feature>
<keyword evidence="3 5" id="KW-1133">Transmembrane helix</keyword>
<accession>A0AAV8WW26</accession>
<dbReference type="Pfam" id="PF07690">
    <property type="entry name" value="MFS_1"/>
    <property type="match status" value="1"/>
</dbReference>
<dbReference type="SUPFAM" id="SSF103473">
    <property type="entry name" value="MFS general substrate transporter"/>
    <property type="match status" value="1"/>
</dbReference>
<dbReference type="PANTHER" id="PTHR11662">
    <property type="entry name" value="SOLUTE CARRIER FAMILY 17"/>
    <property type="match status" value="1"/>
</dbReference>
<reference evidence="6" key="1">
    <citation type="journal article" date="2023" name="Insect Mol. Biol.">
        <title>Genome sequencing provides insights into the evolution of gene families encoding plant cell wall-degrading enzymes in longhorned beetles.</title>
        <authorList>
            <person name="Shin N.R."/>
            <person name="Okamura Y."/>
            <person name="Kirsch R."/>
            <person name="Pauchet Y."/>
        </authorList>
    </citation>
    <scope>NUCLEOTIDE SEQUENCE</scope>
    <source>
        <strain evidence="6">RBIC_L_NR</strain>
    </source>
</reference>
<dbReference type="Gene3D" id="1.20.120.540">
    <property type="entry name" value="Voltage-gated potassium channels"/>
    <property type="match status" value="1"/>
</dbReference>
<evidence type="ECO:0000313" key="7">
    <source>
        <dbReference type="Proteomes" id="UP001162156"/>
    </source>
</evidence>
<dbReference type="EMBL" id="JANEYF010004857">
    <property type="protein sequence ID" value="KAJ8929846.1"/>
    <property type="molecule type" value="Genomic_DNA"/>
</dbReference>
<dbReference type="InterPro" id="IPR050382">
    <property type="entry name" value="MFS_Na/Anion_cotransporter"/>
</dbReference>
<keyword evidence="2 5" id="KW-0812">Transmembrane</keyword>
<gene>
    <name evidence="6" type="ORF">NQ314_017450</name>
</gene>
<feature type="transmembrane region" description="Helical" evidence="5">
    <location>
        <begin position="135"/>
        <end position="154"/>
    </location>
</feature>
<dbReference type="InterPro" id="IPR036259">
    <property type="entry name" value="MFS_trans_sf"/>
</dbReference>
<evidence type="ECO:0000256" key="4">
    <source>
        <dbReference type="ARBA" id="ARBA00023136"/>
    </source>
</evidence>
<dbReference type="Proteomes" id="UP001162156">
    <property type="component" value="Unassembled WGS sequence"/>
</dbReference>
<sequence>MDKKGENPYTKNEQLEKAEDDIRKGPFFGVRHVITILLFLLLAIGYGMRVNLSVAIVAMTDNTTSENPDIPTYDWDDKSVVLSSFFWGYICLQVVAGQMGRSYGIKWFLVGTMLINSAALTGFISASWIGWPPTFYLFGIVGCLWAMAWAILGANCPAQHIRISEEERYYIESSLGSKEEVIAPTPWKEIFTSWPAWAVFVGSFGQNWGYSTLLTEIPNYMNKVMKFDMHSSPFISGTFVPSAALITLGFLPEDETTLSVTMLIIAVGVNAAVWCGFQINIVDLSPKFSGILMGIANGSSALFSIIAPLVVQVVVTDEVSIFENPLR</sequence>
<evidence type="ECO:0000256" key="2">
    <source>
        <dbReference type="ARBA" id="ARBA00022692"/>
    </source>
</evidence>
<dbReference type="GO" id="GO:0016020">
    <property type="term" value="C:membrane"/>
    <property type="evidence" value="ECO:0007669"/>
    <property type="project" value="UniProtKB-SubCell"/>
</dbReference>
<dbReference type="GO" id="GO:0006820">
    <property type="term" value="P:monoatomic anion transport"/>
    <property type="evidence" value="ECO:0007669"/>
    <property type="project" value="TreeGrafter"/>
</dbReference>
<feature type="transmembrane region" description="Helical" evidence="5">
    <location>
        <begin position="291"/>
        <end position="315"/>
    </location>
</feature>
<dbReference type="AlphaFoldDB" id="A0AAV8WW26"/>
<dbReference type="GO" id="GO:0022857">
    <property type="term" value="F:transmembrane transporter activity"/>
    <property type="evidence" value="ECO:0007669"/>
    <property type="project" value="InterPro"/>
</dbReference>
<comment type="subcellular location">
    <subcellularLocation>
        <location evidence="1">Membrane</location>
        <topology evidence="1">Multi-pass membrane protein</topology>
    </subcellularLocation>
</comment>
<feature type="transmembrane region" description="Helical" evidence="5">
    <location>
        <begin position="231"/>
        <end position="251"/>
    </location>
</feature>